<dbReference type="KEGG" id="pspw:BJG93_21840"/>
<organism evidence="2 3">
    <name type="scientific">Paraburkholderia sprentiae WSM5005</name>
    <dbReference type="NCBI Taxonomy" id="754502"/>
    <lineage>
        <taxon>Bacteria</taxon>
        <taxon>Pseudomonadati</taxon>
        <taxon>Pseudomonadota</taxon>
        <taxon>Betaproteobacteria</taxon>
        <taxon>Burkholderiales</taxon>
        <taxon>Burkholderiaceae</taxon>
        <taxon>Paraburkholderia</taxon>
    </lineage>
</organism>
<protein>
    <submittedName>
        <fullName evidence="2">Uncharacterized protein</fullName>
    </submittedName>
</protein>
<dbReference type="RefSeq" id="WP_027195506.1">
    <property type="nucleotide sequence ID" value="NZ_CP017562.2"/>
</dbReference>
<reference evidence="2" key="2">
    <citation type="submission" date="2021-06" db="EMBL/GenBank/DDBJ databases">
        <authorList>
            <person name="Rogers T.H."/>
            <person name="Ramsay J.P."/>
            <person name="Wang P."/>
            <person name="Terpolilli J."/>
        </authorList>
    </citation>
    <scope>NUCLEOTIDE SEQUENCE [LARGE SCALE GENOMIC DNA]</scope>
    <source>
        <strain evidence="2">WSM5005</strain>
    </source>
</reference>
<reference evidence="2" key="1">
    <citation type="submission" date="2016-09" db="EMBL/GenBank/DDBJ databases">
        <title>The Complete Genome of Burkholderia sprentiae wsm5005.</title>
        <authorList>
            <person name="De Meyer S."/>
            <person name="Wang P."/>
            <person name="Terpolilli J."/>
        </authorList>
    </citation>
    <scope>NUCLEOTIDE SEQUENCE [LARGE SCALE GENOMIC DNA]</scope>
    <source>
        <strain evidence="2">WSM5005</strain>
    </source>
</reference>
<evidence type="ECO:0000313" key="3">
    <source>
        <dbReference type="Proteomes" id="UP000179860"/>
    </source>
</evidence>
<feature type="chain" id="PRO_5009607624" evidence="1">
    <location>
        <begin position="26"/>
        <end position="207"/>
    </location>
</feature>
<evidence type="ECO:0000313" key="2">
    <source>
        <dbReference type="EMBL" id="APA89226.1"/>
    </source>
</evidence>
<accession>A0A1I9YSM4</accession>
<name>A0A1I9YSM4_9BURK</name>
<dbReference type="OrthoDB" id="9130285at2"/>
<keyword evidence="1" id="KW-0732">Signal</keyword>
<dbReference type="Proteomes" id="UP000179860">
    <property type="component" value="Chromosome 2"/>
</dbReference>
<gene>
    <name evidence="2" type="ORF">BJG93_21840</name>
</gene>
<proteinExistence type="predicted"/>
<keyword evidence="3" id="KW-1185">Reference proteome</keyword>
<dbReference type="AlphaFoldDB" id="A0A1I9YSM4"/>
<dbReference type="EMBL" id="CP017562">
    <property type="protein sequence ID" value="APA89226.1"/>
    <property type="molecule type" value="Genomic_DNA"/>
</dbReference>
<feature type="signal peptide" evidence="1">
    <location>
        <begin position="1"/>
        <end position="25"/>
    </location>
</feature>
<evidence type="ECO:0000256" key="1">
    <source>
        <dbReference type="SAM" id="SignalP"/>
    </source>
</evidence>
<sequence>MKTRQLSIWSAVAVALLLLSGAAQAGGNDGDRGRGGGGGGGGGGSLCSNATLKGPFGFIGHGVILGLLDSSNVLHPFATQSILDDVALVTFDGNGKFTRTDFGSINGVPKGGQTSFNPAQTGTYSVNSDCTGTMSIVYTAGGATPAGVVTDLNIVVTSDGTQVESVVYRARTPSAASAPDGYSCPMDCVQGVQEAFEGKKVLVYGFR</sequence>